<gene>
    <name evidence="1" type="ORF">N656DRAFT_700531</name>
</gene>
<dbReference type="AlphaFoldDB" id="A0AAN6TLE1"/>
<keyword evidence="2" id="KW-1185">Reference proteome</keyword>
<reference evidence="1" key="1">
    <citation type="journal article" date="2023" name="Mol. Phylogenet. Evol.">
        <title>Genome-scale phylogeny and comparative genomics of the fungal order Sordariales.</title>
        <authorList>
            <person name="Hensen N."/>
            <person name="Bonometti L."/>
            <person name="Westerberg I."/>
            <person name="Brannstrom I.O."/>
            <person name="Guillou S."/>
            <person name="Cros-Aarteil S."/>
            <person name="Calhoun S."/>
            <person name="Haridas S."/>
            <person name="Kuo A."/>
            <person name="Mondo S."/>
            <person name="Pangilinan J."/>
            <person name="Riley R."/>
            <person name="LaButti K."/>
            <person name="Andreopoulos B."/>
            <person name="Lipzen A."/>
            <person name="Chen C."/>
            <person name="Yan M."/>
            <person name="Daum C."/>
            <person name="Ng V."/>
            <person name="Clum A."/>
            <person name="Steindorff A."/>
            <person name="Ohm R.A."/>
            <person name="Martin F."/>
            <person name="Silar P."/>
            <person name="Natvig D.O."/>
            <person name="Lalanne C."/>
            <person name="Gautier V."/>
            <person name="Ament-Velasquez S.L."/>
            <person name="Kruys A."/>
            <person name="Hutchinson M.I."/>
            <person name="Powell A.J."/>
            <person name="Barry K."/>
            <person name="Miller A.N."/>
            <person name="Grigoriev I.V."/>
            <person name="Debuchy R."/>
            <person name="Gladieux P."/>
            <person name="Hiltunen Thoren M."/>
            <person name="Johannesson H."/>
        </authorList>
    </citation>
    <scope>NUCLEOTIDE SEQUENCE</scope>
    <source>
        <strain evidence="1">CBS 508.74</strain>
    </source>
</reference>
<dbReference type="InterPro" id="IPR013744">
    <property type="entry name" value="SidJ"/>
</dbReference>
<dbReference type="Pfam" id="PF08538">
    <property type="entry name" value="DUF1749"/>
    <property type="match status" value="1"/>
</dbReference>
<dbReference type="SUPFAM" id="SSF53474">
    <property type="entry name" value="alpha/beta-Hydrolases"/>
    <property type="match status" value="1"/>
</dbReference>
<comment type="caution">
    <text evidence="1">The sequence shown here is derived from an EMBL/GenBank/DDBJ whole genome shotgun (WGS) entry which is preliminary data.</text>
</comment>
<dbReference type="PANTHER" id="PTHR31591:SF7">
    <property type="entry name" value="DUF1749-DOMAIN-CONTAINING PROTEIN"/>
    <property type="match status" value="1"/>
</dbReference>
<dbReference type="EMBL" id="MU853333">
    <property type="protein sequence ID" value="KAK4116654.1"/>
    <property type="molecule type" value="Genomic_DNA"/>
</dbReference>
<organism evidence="1 2">
    <name type="scientific">Canariomyces notabilis</name>
    <dbReference type="NCBI Taxonomy" id="2074819"/>
    <lineage>
        <taxon>Eukaryota</taxon>
        <taxon>Fungi</taxon>
        <taxon>Dikarya</taxon>
        <taxon>Ascomycota</taxon>
        <taxon>Pezizomycotina</taxon>
        <taxon>Sordariomycetes</taxon>
        <taxon>Sordariomycetidae</taxon>
        <taxon>Sordariales</taxon>
        <taxon>Chaetomiaceae</taxon>
        <taxon>Canariomyces</taxon>
    </lineage>
</organism>
<sequence>MPSSDRPRAPFAVTVHPFPSPTPHSCAYERGPSSARNALVFIGGLTSGPHSTDLDFLADMLEHGSPALSYSLWEFRMRSSYSGFGYSSLANDVEDMAALVQYLRGIGKEKIVLMGASTGCQDCLEYTDSDKHQTPPVDGYILQSPVSDREAAFLFMAPDALERSIQIAEGMIERGQQDHPMPKTFLPPIFSTPVTAYRWHSLAAKGGDDDYFSSDLPDSRIATVFGRIDKPVLFVPAGSDEMVPASVDRHELLARWISFCRKGLASDLSGFIPGADHVVSESEAQKRLAKRVKGFLESI</sequence>
<protein>
    <submittedName>
        <fullName evidence="1">DUF1749-domain-containing protein</fullName>
    </submittedName>
</protein>
<evidence type="ECO:0000313" key="2">
    <source>
        <dbReference type="Proteomes" id="UP001302812"/>
    </source>
</evidence>
<evidence type="ECO:0000313" key="1">
    <source>
        <dbReference type="EMBL" id="KAK4116654.1"/>
    </source>
</evidence>
<reference evidence="1" key="2">
    <citation type="submission" date="2023-05" db="EMBL/GenBank/DDBJ databases">
        <authorList>
            <consortium name="Lawrence Berkeley National Laboratory"/>
            <person name="Steindorff A."/>
            <person name="Hensen N."/>
            <person name="Bonometti L."/>
            <person name="Westerberg I."/>
            <person name="Brannstrom I.O."/>
            <person name="Guillou S."/>
            <person name="Cros-Aarteil S."/>
            <person name="Calhoun S."/>
            <person name="Haridas S."/>
            <person name="Kuo A."/>
            <person name="Mondo S."/>
            <person name="Pangilinan J."/>
            <person name="Riley R."/>
            <person name="Labutti K."/>
            <person name="Andreopoulos B."/>
            <person name="Lipzen A."/>
            <person name="Chen C."/>
            <person name="Yanf M."/>
            <person name="Daum C."/>
            <person name="Ng V."/>
            <person name="Clum A."/>
            <person name="Ohm R."/>
            <person name="Martin F."/>
            <person name="Silar P."/>
            <person name="Natvig D."/>
            <person name="Lalanne C."/>
            <person name="Gautier V."/>
            <person name="Ament-Velasquez S.L."/>
            <person name="Kruys A."/>
            <person name="Hutchinson M.I."/>
            <person name="Powell A.J."/>
            <person name="Barry K."/>
            <person name="Miller A.N."/>
            <person name="Grigoriev I.V."/>
            <person name="Debuchy R."/>
            <person name="Gladieux P."/>
            <person name="Thoren M.H."/>
            <person name="Johannesson H."/>
        </authorList>
    </citation>
    <scope>NUCLEOTIDE SEQUENCE</scope>
    <source>
        <strain evidence="1">CBS 508.74</strain>
    </source>
</reference>
<dbReference type="RefSeq" id="XP_064674224.1">
    <property type="nucleotide sequence ID" value="XM_064810873.1"/>
</dbReference>
<dbReference type="InterPro" id="IPR029058">
    <property type="entry name" value="AB_hydrolase_fold"/>
</dbReference>
<proteinExistence type="predicted"/>
<dbReference type="GeneID" id="89934998"/>
<name>A0AAN6TLE1_9PEZI</name>
<accession>A0AAN6TLE1</accession>
<dbReference type="Gene3D" id="3.40.50.1820">
    <property type="entry name" value="alpha/beta hydrolase"/>
    <property type="match status" value="1"/>
</dbReference>
<dbReference type="PANTHER" id="PTHR31591">
    <property type="entry name" value="UPF0613 PROTEIN PB24D3.06C"/>
    <property type="match status" value="1"/>
</dbReference>
<dbReference type="Proteomes" id="UP001302812">
    <property type="component" value="Unassembled WGS sequence"/>
</dbReference>